<evidence type="ECO:0000259" key="1">
    <source>
        <dbReference type="Pfam" id="PF18480"/>
    </source>
</evidence>
<keyword evidence="3" id="KW-1185">Reference proteome</keyword>
<comment type="caution">
    <text evidence="2">The sequence shown here is derived from an EMBL/GenBank/DDBJ whole genome shotgun (WGS) entry which is preliminary data.</text>
</comment>
<accession>A0A137ZM06</accession>
<dbReference type="EMBL" id="LSRE01000010">
    <property type="protein sequence ID" value="KXO99203.1"/>
    <property type="molecule type" value="Genomic_DNA"/>
</dbReference>
<dbReference type="RefSeq" id="WP_068744698.1">
    <property type="nucleotide sequence ID" value="NZ_LSRE01000010.1"/>
</dbReference>
<evidence type="ECO:0000313" key="3">
    <source>
        <dbReference type="Proteomes" id="UP000070409"/>
    </source>
</evidence>
<dbReference type="Proteomes" id="UP000070409">
    <property type="component" value="Unassembled WGS sequence"/>
</dbReference>
<name>A0A137ZM06_9ACTN</name>
<dbReference type="InterPro" id="IPR041049">
    <property type="entry name" value="DUF5615"/>
</dbReference>
<evidence type="ECO:0000313" key="2">
    <source>
        <dbReference type="EMBL" id="KXO99203.1"/>
    </source>
</evidence>
<dbReference type="Pfam" id="PF18480">
    <property type="entry name" value="DUF5615"/>
    <property type="match status" value="1"/>
</dbReference>
<reference evidence="2 3" key="1">
    <citation type="submission" date="2016-02" db="EMBL/GenBank/DDBJ databases">
        <authorList>
            <person name="Teng J.L."/>
            <person name="Tang Y."/>
            <person name="Huang Y."/>
            <person name="Guo F."/>
            <person name="Wei W."/>
            <person name="Chen J.H."/>
            <person name="Wong S.Y."/>
            <person name="Lau S.K."/>
            <person name="Woo P.C."/>
        </authorList>
    </citation>
    <scope>NUCLEOTIDE SEQUENCE [LARGE SCALE GENOMIC DNA]</scope>
    <source>
        <strain evidence="2 3">JCM 13375</strain>
    </source>
</reference>
<sequence>MRLLLDEMYSPSLAERLRDAGHDVTSIVESGRAGSPDADVFALSIADDRALLTENVSDFVQLAAAQTSSGLSHPGVLIALSSRFSRRPSGAVALSAAIAALRDTDIADRVVFLEAIGRAAD</sequence>
<protein>
    <recommendedName>
        <fullName evidence="1">DUF5615 domain-containing protein</fullName>
    </recommendedName>
</protein>
<proteinExistence type="predicted"/>
<gene>
    <name evidence="2" type="ORF">AXK61_18210</name>
</gene>
<feature type="domain" description="DUF5615" evidence="1">
    <location>
        <begin position="1"/>
        <end position="111"/>
    </location>
</feature>
<organism evidence="2 3">
    <name type="scientific">Tsukamurella pseudospumae</name>
    <dbReference type="NCBI Taxonomy" id="239498"/>
    <lineage>
        <taxon>Bacteria</taxon>
        <taxon>Bacillati</taxon>
        <taxon>Actinomycetota</taxon>
        <taxon>Actinomycetes</taxon>
        <taxon>Mycobacteriales</taxon>
        <taxon>Tsukamurellaceae</taxon>
        <taxon>Tsukamurella</taxon>
    </lineage>
</organism>